<name>A0AAV4SFB9_9ARAC</name>
<evidence type="ECO:0000313" key="4">
    <source>
        <dbReference type="Proteomes" id="UP001054837"/>
    </source>
</evidence>
<feature type="region of interest" description="Disordered" evidence="1">
    <location>
        <begin position="231"/>
        <end position="384"/>
    </location>
</feature>
<dbReference type="InterPro" id="IPR009378">
    <property type="entry name" value="H2_N"/>
</dbReference>
<feature type="region of interest" description="Disordered" evidence="1">
    <location>
        <begin position="110"/>
        <end position="132"/>
    </location>
</feature>
<sequence length="384" mass="42035">MLTADLLKNMGPDKKRSISKRKRMPSKEKFGDFRDLLNPIKDPQLSFAIDISEVLQNYVKGFREGRVSPNFNSAALLLQGSSNIYGKKVEFLYNLTSKLCACLLKNKQDAPGKDNHKKDNAPKKEKHLKEKGFDDPFFNPEVKRGKNLCCLRQKVKVKDMAAIKKNANKKAQQRNAYVPVDLLPLEGEDKGELFYDTHGEVVGNKKEYILNRCKVTSDGWILLPTVSENLIPAEDAPPDYTYEDIPDYDSGMDDYDSDPDAPIPVSNPGEASSDPDAPMSTPDCRETEIAPDTATPTSTPMDEGYPQSSASTATPDSAPNLQIPSSQGTDEGLGSLPGTPLEGQSPANSDTPMSDLLNGDIASDPIPMDGVEEGLGPDLDEKRP</sequence>
<evidence type="ECO:0000256" key="1">
    <source>
        <dbReference type="SAM" id="MobiDB-lite"/>
    </source>
</evidence>
<evidence type="ECO:0000259" key="2">
    <source>
        <dbReference type="Pfam" id="PF06278"/>
    </source>
</evidence>
<dbReference type="PANTHER" id="PTHR14324">
    <property type="entry name" value="CONDENSIN-2 COMPLEX SUBUNIT H2"/>
    <property type="match status" value="1"/>
</dbReference>
<dbReference type="InterPro" id="IPR031739">
    <property type="entry name" value="Ncaph2"/>
</dbReference>
<feature type="domain" description="Condensin II complex subunit H2 N-terminal" evidence="2">
    <location>
        <begin position="33"/>
        <end position="132"/>
    </location>
</feature>
<dbReference type="GO" id="GO:0010032">
    <property type="term" value="P:meiotic chromosome condensation"/>
    <property type="evidence" value="ECO:0007669"/>
    <property type="project" value="TreeGrafter"/>
</dbReference>
<dbReference type="Proteomes" id="UP001054837">
    <property type="component" value="Unassembled WGS sequence"/>
</dbReference>
<dbReference type="AlphaFoldDB" id="A0AAV4SFB9"/>
<feature type="compositionally biased region" description="Acidic residues" evidence="1">
    <location>
        <begin position="241"/>
        <end position="259"/>
    </location>
</feature>
<feature type="compositionally biased region" description="Polar residues" evidence="1">
    <location>
        <begin position="320"/>
        <end position="329"/>
    </location>
</feature>
<reference evidence="3 4" key="1">
    <citation type="submission" date="2021-06" db="EMBL/GenBank/DDBJ databases">
        <title>Caerostris darwini draft genome.</title>
        <authorList>
            <person name="Kono N."/>
            <person name="Arakawa K."/>
        </authorList>
    </citation>
    <scope>NUCLEOTIDE SEQUENCE [LARGE SCALE GENOMIC DNA]</scope>
</reference>
<dbReference type="PANTHER" id="PTHR14324:SF3">
    <property type="entry name" value="CONDENSIN-2 COMPLEX SUBUNIT H2"/>
    <property type="match status" value="1"/>
</dbReference>
<evidence type="ECO:0000313" key="3">
    <source>
        <dbReference type="EMBL" id="GIY32880.1"/>
    </source>
</evidence>
<comment type="caution">
    <text evidence="3">The sequence shown here is derived from an EMBL/GenBank/DDBJ whole genome shotgun (WGS) entry which is preliminary data.</text>
</comment>
<proteinExistence type="predicted"/>
<dbReference type="GO" id="GO:0005634">
    <property type="term" value="C:nucleus"/>
    <property type="evidence" value="ECO:0007669"/>
    <property type="project" value="TreeGrafter"/>
</dbReference>
<dbReference type="GO" id="GO:0051306">
    <property type="term" value="P:mitotic sister chromatid separation"/>
    <property type="evidence" value="ECO:0007669"/>
    <property type="project" value="TreeGrafter"/>
</dbReference>
<dbReference type="GO" id="GO:0000796">
    <property type="term" value="C:condensin complex"/>
    <property type="evidence" value="ECO:0007669"/>
    <property type="project" value="TreeGrafter"/>
</dbReference>
<protein>
    <submittedName>
        <fullName evidence="3">Condensin-2 complex subunit H2</fullName>
    </submittedName>
</protein>
<organism evidence="3 4">
    <name type="scientific">Caerostris darwini</name>
    <dbReference type="NCBI Taxonomy" id="1538125"/>
    <lineage>
        <taxon>Eukaryota</taxon>
        <taxon>Metazoa</taxon>
        <taxon>Ecdysozoa</taxon>
        <taxon>Arthropoda</taxon>
        <taxon>Chelicerata</taxon>
        <taxon>Arachnida</taxon>
        <taxon>Araneae</taxon>
        <taxon>Araneomorphae</taxon>
        <taxon>Entelegynae</taxon>
        <taxon>Araneoidea</taxon>
        <taxon>Araneidae</taxon>
        <taxon>Caerostris</taxon>
    </lineage>
</organism>
<feature type="compositionally biased region" description="Low complexity" evidence="1">
    <location>
        <begin position="308"/>
        <end position="319"/>
    </location>
</feature>
<gene>
    <name evidence="3" type="primary">X975_22877</name>
    <name evidence="3" type="ORF">CDAR_317581</name>
</gene>
<dbReference type="GO" id="GO:0003682">
    <property type="term" value="F:chromatin binding"/>
    <property type="evidence" value="ECO:0007669"/>
    <property type="project" value="TreeGrafter"/>
</dbReference>
<dbReference type="EMBL" id="BPLQ01007872">
    <property type="protein sequence ID" value="GIY32880.1"/>
    <property type="molecule type" value="Genomic_DNA"/>
</dbReference>
<keyword evidence="4" id="KW-1185">Reference proteome</keyword>
<dbReference type="Pfam" id="PF06278">
    <property type="entry name" value="CNDH2_N"/>
    <property type="match status" value="1"/>
</dbReference>
<accession>A0AAV4SFB9</accession>